<keyword evidence="3" id="KW-1185">Reference proteome</keyword>
<evidence type="ECO:0000313" key="3">
    <source>
        <dbReference type="Proteomes" id="UP001239994"/>
    </source>
</evidence>
<dbReference type="PANTHER" id="PTHR40141">
    <property type="entry name" value="3',5'-CYCLIC-AMP PHOSPHODIESTERASE-RELATED"/>
    <property type="match status" value="1"/>
</dbReference>
<protein>
    <submittedName>
        <fullName evidence="2">Uncharacterized protein</fullName>
    </submittedName>
</protein>
<proteinExistence type="predicted"/>
<reference evidence="2" key="1">
    <citation type="submission" date="2023-03" db="EMBL/GenBank/DDBJ databases">
        <title>Electrophorus voltai genome.</title>
        <authorList>
            <person name="Bian C."/>
        </authorList>
    </citation>
    <scope>NUCLEOTIDE SEQUENCE</scope>
    <source>
        <strain evidence="2">CB-2022</strain>
        <tissue evidence="2">Muscle</tissue>
    </source>
</reference>
<feature type="compositionally biased region" description="Basic and acidic residues" evidence="1">
    <location>
        <begin position="33"/>
        <end position="65"/>
    </location>
</feature>
<organism evidence="2 3">
    <name type="scientific">Electrophorus voltai</name>
    <dbReference type="NCBI Taxonomy" id="2609070"/>
    <lineage>
        <taxon>Eukaryota</taxon>
        <taxon>Metazoa</taxon>
        <taxon>Chordata</taxon>
        <taxon>Craniata</taxon>
        <taxon>Vertebrata</taxon>
        <taxon>Euteleostomi</taxon>
        <taxon>Actinopterygii</taxon>
        <taxon>Neopterygii</taxon>
        <taxon>Teleostei</taxon>
        <taxon>Ostariophysi</taxon>
        <taxon>Gymnotiformes</taxon>
        <taxon>Gymnotoidei</taxon>
        <taxon>Gymnotidae</taxon>
        <taxon>Electrophorus</taxon>
    </lineage>
</organism>
<evidence type="ECO:0000256" key="1">
    <source>
        <dbReference type="SAM" id="MobiDB-lite"/>
    </source>
</evidence>
<gene>
    <name evidence="2" type="ORF">P4O66_000345</name>
</gene>
<name>A0AAD8ZJN1_9TELE</name>
<comment type="caution">
    <text evidence="2">The sequence shown here is derived from an EMBL/GenBank/DDBJ whole genome shotgun (WGS) entry which is preliminary data.</text>
</comment>
<dbReference type="PANTHER" id="PTHR40141:SF2">
    <property type="entry name" value="3',5'-CYCLIC-AMP PHOSPHODIESTERASE"/>
    <property type="match status" value="1"/>
</dbReference>
<dbReference type="Proteomes" id="UP001239994">
    <property type="component" value="Unassembled WGS sequence"/>
</dbReference>
<feature type="region of interest" description="Disordered" evidence="1">
    <location>
        <begin position="1"/>
        <end position="66"/>
    </location>
</feature>
<accession>A0AAD8ZJN1</accession>
<evidence type="ECO:0000313" key="2">
    <source>
        <dbReference type="EMBL" id="KAK1800302.1"/>
    </source>
</evidence>
<feature type="compositionally biased region" description="Basic and acidic residues" evidence="1">
    <location>
        <begin position="11"/>
        <end position="21"/>
    </location>
</feature>
<sequence length="284" mass="31023">MSAGSDSLCAWRERQRREETRASACSVSSRGGGEARRASRWAEKSSRARAPSETEHAEVRPRGGRLDSVIAAGEGTRREGGEPGTCLVMSIVMKPRSRSTSSLRHSEGICFDVDNGTSSGRSPLDPMTSPGSGLVLQANFVHSQRRESFLYRSDSDYDLSPKSMSRNSSIASDMTAQSLHVHSLKASLFVVLTNIYLCSNVRVNIGHGYWTRNNHVQRPGLVSRRSEPVISGTHGDDLIVTPFAQGQARPVPPCARRSQAEDVLPARAVPELRIHARRFKIGVS</sequence>
<dbReference type="AlphaFoldDB" id="A0AAD8ZJN1"/>
<dbReference type="EMBL" id="JAROKS010000010">
    <property type="protein sequence ID" value="KAK1800302.1"/>
    <property type="molecule type" value="Genomic_DNA"/>
</dbReference>